<dbReference type="PROSITE" id="PS00444">
    <property type="entry name" value="POLYPRENYL_SYNTHASE_2"/>
    <property type="match status" value="1"/>
</dbReference>
<protein>
    <submittedName>
        <fullName evidence="8">(2E,6E)-farnesyl diphosphate synthase</fullName>
        <ecNumber evidence="8">2.5.1.10</ecNumber>
    </submittedName>
</protein>
<dbReference type="NCBIfam" id="NF045485">
    <property type="entry name" value="FPPsyn"/>
    <property type="match status" value="1"/>
</dbReference>
<comment type="caution">
    <text evidence="8">The sequence shown here is derived from an EMBL/GenBank/DDBJ whole genome shotgun (WGS) entry which is preliminary data.</text>
</comment>
<dbReference type="SFLD" id="SFLDG01017">
    <property type="entry name" value="Polyprenyl_Transferase_Like"/>
    <property type="match status" value="1"/>
</dbReference>
<dbReference type="InterPro" id="IPR033749">
    <property type="entry name" value="Polyprenyl_synt_CS"/>
</dbReference>
<keyword evidence="9" id="KW-1185">Reference proteome</keyword>
<evidence type="ECO:0000256" key="3">
    <source>
        <dbReference type="ARBA" id="ARBA00022679"/>
    </source>
</evidence>
<dbReference type="RefSeq" id="WP_206575569.1">
    <property type="nucleotide sequence ID" value="NZ_JAFKCV010000018.1"/>
</dbReference>
<evidence type="ECO:0000256" key="6">
    <source>
        <dbReference type="ARBA" id="ARBA00023229"/>
    </source>
</evidence>
<dbReference type="FunFam" id="1.10.600.10:FF:000001">
    <property type="entry name" value="Geranylgeranyl diphosphate synthase"/>
    <property type="match status" value="1"/>
</dbReference>
<keyword evidence="3 7" id="KW-0808">Transferase</keyword>
<dbReference type="NCBIfam" id="NF007877">
    <property type="entry name" value="PRK10581.1"/>
    <property type="match status" value="1"/>
</dbReference>
<dbReference type="Proteomes" id="UP000664654">
    <property type="component" value="Unassembled WGS sequence"/>
</dbReference>
<dbReference type="InterPro" id="IPR008949">
    <property type="entry name" value="Isoprenoid_synthase_dom_sf"/>
</dbReference>
<evidence type="ECO:0000313" key="9">
    <source>
        <dbReference type="Proteomes" id="UP000664654"/>
    </source>
</evidence>
<dbReference type="CDD" id="cd00685">
    <property type="entry name" value="Trans_IPPS_HT"/>
    <property type="match status" value="1"/>
</dbReference>
<dbReference type="EC" id="2.5.1.10" evidence="8"/>
<dbReference type="EMBL" id="JAFKCV010000018">
    <property type="protein sequence ID" value="MBN7827458.1"/>
    <property type="molecule type" value="Genomic_DNA"/>
</dbReference>
<comment type="similarity">
    <text evidence="2 7">Belongs to the FPP/GGPP synthase family.</text>
</comment>
<proteinExistence type="inferred from homology"/>
<dbReference type="SUPFAM" id="SSF48576">
    <property type="entry name" value="Terpenoid synthases"/>
    <property type="match status" value="1"/>
</dbReference>
<dbReference type="AlphaFoldDB" id="A0A939IPH8"/>
<organism evidence="8 9">
    <name type="scientific">Bowmanella dokdonensis</name>
    <dbReference type="NCBI Taxonomy" id="751969"/>
    <lineage>
        <taxon>Bacteria</taxon>
        <taxon>Pseudomonadati</taxon>
        <taxon>Pseudomonadota</taxon>
        <taxon>Gammaproteobacteria</taxon>
        <taxon>Alteromonadales</taxon>
        <taxon>Alteromonadaceae</taxon>
        <taxon>Bowmanella</taxon>
    </lineage>
</organism>
<keyword evidence="6" id="KW-0414">Isoprene biosynthesis</keyword>
<name>A0A939IPH8_9ALTE</name>
<keyword evidence="5" id="KW-0460">Magnesium</keyword>
<sequence>MAEQWPTQLAEYQNRINRLLSEQVQSLADLAPRLKSAMEYALLIGGKRARPGLLYATGEMLNVPLKDLDASAMALECIHAYSLVHDDLPCMDDDDLRRGQPTCHRAFDEATAVLAGDALQTLAFELLASYPMAPKLENRRIALVRLLSRASGYGGMCGGQAMDLAATNQAVSLEQLERLHTHKTGALLKAALQMACCLSAATEAEKIQLDSYANAIGLAFQVHDDILDVTSDTQTLGKRQGSDQLLHKSTYPALLGLEQARALTDKLYHQALQALEPLPYNTGFLRSFAGYIINRNH</sequence>
<dbReference type="Pfam" id="PF00348">
    <property type="entry name" value="polyprenyl_synt"/>
    <property type="match status" value="1"/>
</dbReference>
<keyword evidence="4" id="KW-0479">Metal-binding</keyword>
<dbReference type="GO" id="GO:0005737">
    <property type="term" value="C:cytoplasm"/>
    <property type="evidence" value="ECO:0007669"/>
    <property type="project" value="UniProtKB-ARBA"/>
</dbReference>
<dbReference type="GO" id="GO:0004337">
    <property type="term" value="F:(2E,6E)-farnesyl diphosphate synthase activity"/>
    <property type="evidence" value="ECO:0007669"/>
    <property type="project" value="UniProtKB-EC"/>
</dbReference>
<gene>
    <name evidence="8" type="primary">ispA</name>
    <name evidence="8" type="ORF">J0A66_19670</name>
</gene>
<comment type="cofactor">
    <cofactor evidence="1">
        <name>Mg(2+)</name>
        <dbReference type="ChEBI" id="CHEBI:18420"/>
    </cofactor>
</comment>
<evidence type="ECO:0000256" key="5">
    <source>
        <dbReference type="ARBA" id="ARBA00022842"/>
    </source>
</evidence>
<dbReference type="SFLD" id="SFLDS00005">
    <property type="entry name" value="Isoprenoid_Synthase_Type_I"/>
    <property type="match status" value="1"/>
</dbReference>
<dbReference type="InterPro" id="IPR000092">
    <property type="entry name" value="Polyprenyl_synt"/>
</dbReference>
<evidence type="ECO:0000313" key="8">
    <source>
        <dbReference type="EMBL" id="MBN7827458.1"/>
    </source>
</evidence>
<dbReference type="GO" id="GO:0016114">
    <property type="term" value="P:terpenoid biosynthetic process"/>
    <property type="evidence" value="ECO:0007669"/>
    <property type="project" value="UniProtKB-ARBA"/>
</dbReference>
<accession>A0A939IPH8</accession>
<dbReference type="GO" id="GO:0008654">
    <property type="term" value="P:phospholipid biosynthetic process"/>
    <property type="evidence" value="ECO:0007669"/>
    <property type="project" value="UniProtKB-ARBA"/>
</dbReference>
<dbReference type="Gene3D" id="1.10.600.10">
    <property type="entry name" value="Farnesyl Diphosphate Synthase"/>
    <property type="match status" value="1"/>
</dbReference>
<evidence type="ECO:0000256" key="2">
    <source>
        <dbReference type="ARBA" id="ARBA00006706"/>
    </source>
</evidence>
<dbReference type="PROSITE" id="PS00723">
    <property type="entry name" value="POLYPRENYL_SYNTHASE_1"/>
    <property type="match status" value="1"/>
</dbReference>
<dbReference type="InterPro" id="IPR053378">
    <property type="entry name" value="Prenyl_diphosphate_synthase"/>
</dbReference>
<evidence type="ECO:0000256" key="1">
    <source>
        <dbReference type="ARBA" id="ARBA00001946"/>
    </source>
</evidence>
<evidence type="ECO:0000256" key="7">
    <source>
        <dbReference type="RuleBase" id="RU004466"/>
    </source>
</evidence>
<dbReference type="GO" id="GO:0046872">
    <property type="term" value="F:metal ion binding"/>
    <property type="evidence" value="ECO:0007669"/>
    <property type="project" value="UniProtKB-KW"/>
</dbReference>
<reference evidence="8" key="1">
    <citation type="submission" date="2021-03" db="EMBL/GenBank/DDBJ databases">
        <title>novel species isolated from a fishpond in China.</title>
        <authorList>
            <person name="Lu H."/>
            <person name="Cai Z."/>
        </authorList>
    </citation>
    <scope>NUCLEOTIDE SEQUENCE</scope>
    <source>
        <strain evidence="8">JCM 30855</strain>
    </source>
</reference>
<evidence type="ECO:0000256" key="4">
    <source>
        <dbReference type="ARBA" id="ARBA00022723"/>
    </source>
</evidence>
<dbReference type="PANTHER" id="PTHR43281">
    <property type="entry name" value="FARNESYL DIPHOSPHATE SYNTHASE"/>
    <property type="match status" value="1"/>
</dbReference>
<dbReference type="PANTHER" id="PTHR43281:SF1">
    <property type="entry name" value="FARNESYL DIPHOSPHATE SYNTHASE"/>
    <property type="match status" value="1"/>
</dbReference>